<accession>A0A7X6MB22</accession>
<keyword evidence="1" id="KW-0808">Transferase</keyword>
<protein>
    <submittedName>
        <fullName evidence="7">Sensor histidine kinase</fullName>
    </submittedName>
</protein>
<feature type="transmembrane region" description="Helical" evidence="5">
    <location>
        <begin position="81"/>
        <end position="101"/>
    </location>
</feature>
<feature type="transmembrane region" description="Helical" evidence="5">
    <location>
        <begin position="153"/>
        <end position="172"/>
    </location>
</feature>
<dbReference type="GO" id="GO:0046983">
    <property type="term" value="F:protein dimerization activity"/>
    <property type="evidence" value="ECO:0007669"/>
    <property type="project" value="InterPro"/>
</dbReference>
<evidence type="ECO:0000256" key="3">
    <source>
        <dbReference type="ARBA" id="ARBA00023012"/>
    </source>
</evidence>
<dbReference type="InterPro" id="IPR036890">
    <property type="entry name" value="HATPase_C_sf"/>
</dbReference>
<dbReference type="EMBL" id="JAAXPG010000001">
    <property type="protein sequence ID" value="NKY96480.1"/>
    <property type="molecule type" value="Genomic_DNA"/>
</dbReference>
<dbReference type="Proteomes" id="UP000553209">
    <property type="component" value="Unassembled WGS sequence"/>
</dbReference>
<comment type="caution">
    <text evidence="7">The sequence shown here is derived from an EMBL/GenBank/DDBJ whole genome shotgun (WGS) entry which is preliminary data.</text>
</comment>
<dbReference type="GO" id="GO:0000155">
    <property type="term" value="F:phosphorelay sensor kinase activity"/>
    <property type="evidence" value="ECO:0007669"/>
    <property type="project" value="InterPro"/>
</dbReference>
<evidence type="ECO:0000259" key="6">
    <source>
        <dbReference type="Pfam" id="PF07730"/>
    </source>
</evidence>
<dbReference type="PANTHER" id="PTHR24421:SF63">
    <property type="entry name" value="SENSOR HISTIDINE KINASE DESK"/>
    <property type="match status" value="1"/>
</dbReference>
<keyword evidence="4" id="KW-0175">Coiled coil</keyword>
<keyword evidence="5" id="KW-1133">Transmembrane helix</keyword>
<dbReference type="PANTHER" id="PTHR24421">
    <property type="entry name" value="NITRATE/NITRITE SENSOR PROTEIN NARX-RELATED"/>
    <property type="match status" value="1"/>
</dbReference>
<sequence>MGPIDENGLQRTEVGTRYALAVPLWVVIAVFVWAVSSASAPPAPVAWTAVAVYVAQALAATVVAARSLGGRTPSPPHHVRISVGIAALTFAELGALAVLAAETSSTGFTPYAMVALAVLPTAVVWASAPWTVVVALAVASALASAAYPEPLSALAATAGSWAFGVLTVRLFGWSVDVARRVEAARQLESRLAIAEERLRFARDLHDTLGRTMTVIALKSELGARLSDDPRVRAELEEVQHLARESQKEIRAVVRDYRDTSLVAELNGARSVLSAAGVVCRIRDEKPVELETAEQSLFGWVVREGVTNVIRHSRASYCTITLGVEDGEATMHIVNNGAHAERPTGEGTGAGLDGLAQRLAVRGGTLKAYRASDRTYHLIARVPQRRETS</sequence>
<keyword evidence="2 7" id="KW-0418">Kinase</keyword>
<dbReference type="CDD" id="cd16917">
    <property type="entry name" value="HATPase_UhpB-NarQ-NarX-like"/>
    <property type="match status" value="1"/>
</dbReference>
<dbReference type="SUPFAM" id="SSF55874">
    <property type="entry name" value="ATPase domain of HSP90 chaperone/DNA topoisomerase II/histidine kinase"/>
    <property type="match status" value="1"/>
</dbReference>
<feature type="coiled-coil region" evidence="4">
    <location>
        <begin position="177"/>
        <end position="204"/>
    </location>
</feature>
<proteinExistence type="predicted"/>
<evidence type="ECO:0000256" key="5">
    <source>
        <dbReference type="SAM" id="Phobius"/>
    </source>
</evidence>
<evidence type="ECO:0000256" key="2">
    <source>
        <dbReference type="ARBA" id="ARBA00022777"/>
    </source>
</evidence>
<reference evidence="7 8" key="1">
    <citation type="submission" date="2020-04" db="EMBL/GenBank/DDBJ databases">
        <title>MicrobeNet Type strains.</title>
        <authorList>
            <person name="Nicholson A.C."/>
        </authorList>
    </citation>
    <scope>NUCLEOTIDE SEQUENCE [LARGE SCALE GENOMIC DNA]</scope>
    <source>
        <strain evidence="7 8">ATCC 23612</strain>
    </source>
</reference>
<feature type="domain" description="Signal transduction histidine kinase subgroup 3 dimerisation and phosphoacceptor" evidence="6">
    <location>
        <begin position="196"/>
        <end position="260"/>
    </location>
</feature>
<dbReference type="InterPro" id="IPR011712">
    <property type="entry name" value="Sig_transdc_His_kin_sub3_dim/P"/>
</dbReference>
<name>A0A7X6MB22_9ACTN</name>
<evidence type="ECO:0000256" key="1">
    <source>
        <dbReference type="ARBA" id="ARBA00022679"/>
    </source>
</evidence>
<evidence type="ECO:0000313" key="7">
    <source>
        <dbReference type="EMBL" id="NKY96480.1"/>
    </source>
</evidence>
<dbReference type="Gene3D" id="1.20.5.1930">
    <property type="match status" value="1"/>
</dbReference>
<keyword evidence="8" id="KW-1185">Reference proteome</keyword>
<dbReference type="RefSeq" id="WP_061079394.1">
    <property type="nucleotide sequence ID" value="NZ_JAAXPG010000001.1"/>
</dbReference>
<feature type="transmembrane region" description="Helical" evidence="5">
    <location>
        <begin position="45"/>
        <end position="69"/>
    </location>
</feature>
<evidence type="ECO:0000313" key="8">
    <source>
        <dbReference type="Proteomes" id="UP000553209"/>
    </source>
</evidence>
<keyword evidence="5" id="KW-0472">Membrane</keyword>
<dbReference type="Pfam" id="PF07730">
    <property type="entry name" value="HisKA_3"/>
    <property type="match status" value="1"/>
</dbReference>
<feature type="transmembrane region" description="Helical" evidence="5">
    <location>
        <begin position="18"/>
        <end position="39"/>
    </location>
</feature>
<keyword evidence="5" id="KW-0812">Transmembrane</keyword>
<gene>
    <name evidence="7" type="ORF">HGB44_02160</name>
</gene>
<dbReference type="Gene3D" id="3.30.565.10">
    <property type="entry name" value="Histidine kinase-like ATPase, C-terminal domain"/>
    <property type="match status" value="1"/>
</dbReference>
<dbReference type="GO" id="GO:0016020">
    <property type="term" value="C:membrane"/>
    <property type="evidence" value="ECO:0007669"/>
    <property type="project" value="InterPro"/>
</dbReference>
<keyword evidence="3" id="KW-0902">Two-component regulatory system</keyword>
<dbReference type="InterPro" id="IPR050482">
    <property type="entry name" value="Sensor_HK_TwoCompSys"/>
</dbReference>
<organism evidence="7 8">
    <name type="scientific">Nocardiopsis alborubida</name>
    <dbReference type="NCBI Taxonomy" id="146802"/>
    <lineage>
        <taxon>Bacteria</taxon>
        <taxon>Bacillati</taxon>
        <taxon>Actinomycetota</taxon>
        <taxon>Actinomycetes</taxon>
        <taxon>Streptosporangiales</taxon>
        <taxon>Nocardiopsidaceae</taxon>
        <taxon>Nocardiopsis</taxon>
    </lineage>
</organism>
<dbReference type="AlphaFoldDB" id="A0A7X6MB22"/>
<evidence type="ECO:0000256" key="4">
    <source>
        <dbReference type="SAM" id="Coils"/>
    </source>
</evidence>